<feature type="compositionally biased region" description="Acidic residues" evidence="1">
    <location>
        <begin position="575"/>
        <end position="595"/>
    </location>
</feature>
<dbReference type="EMBL" id="JAPNTZ010000013">
    <property type="protein sequence ID" value="MCY1142923.1"/>
    <property type="molecule type" value="Genomic_DNA"/>
</dbReference>
<name>A0ABT4B8U2_9ACTN</name>
<feature type="compositionally biased region" description="Low complexity" evidence="1">
    <location>
        <begin position="243"/>
        <end position="254"/>
    </location>
</feature>
<comment type="caution">
    <text evidence="3">The sequence shown here is derived from an EMBL/GenBank/DDBJ whole genome shotgun (WGS) entry which is preliminary data.</text>
</comment>
<feature type="compositionally biased region" description="Basic and acidic residues" evidence="1">
    <location>
        <begin position="617"/>
        <end position="631"/>
    </location>
</feature>
<feature type="region of interest" description="Disordered" evidence="1">
    <location>
        <begin position="472"/>
        <end position="776"/>
    </location>
</feature>
<feature type="compositionally biased region" description="Low complexity" evidence="1">
    <location>
        <begin position="488"/>
        <end position="503"/>
    </location>
</feature>
<dbReference type="RefSeq" id="WP_267567374.1">
    <property type="nucleotide sequence ID" value="NZ_JAPNTZ010000013.1"/>
</dbReference>
<reference evidence="3" key="1">
    <citation type="submission" date="2022-11" db="EMBL/GenBank/DDBJ databases">
        <authorList>
            <person name="Somphong A."/>
            <person name="Phongsopitanun W."/>
        </authorList>
    </citation>
    <scope>NUCLEOTIDE SEQUENCE</scope>
    <source>
        <strain evidence="3">Pm04-4</strain>
    </source>
</reference>
<evidence type="ECO:0000256" key="1">
    <source>
        <dbReference type="SAM" id="MobiDB-lite"/>
    </source>
</evidence>
<feature type="region of interest" description="Disordered" evidence="1">
    <location>
        <begin position="154"/>
        <end position="257"/>
    </location>
</feature>
<protein>
    <submittedName>
        <fullName evidence="3">Uncharacterized protein</fullName>
    </submittedName>
</protein>
<sequence>MRHFRSILYALVLAPAVWVLAGVGFTHDLTARGRGDFAVESVAGLLLLVLAGAAYAILLFAPISPAGPLLGGLAFLGISAWALAAPEAYAGIWPQAVAKDGFDISRPGYGLAALLALPLICTALSARRWARYEPPVLPLIGQLGRARGHVAMPPAVPAQPISNDTTVVVPGPSIDPDATTVLPSEEPTAGTPVVGEAVSGTAAERDPADEETAGTAPATPVESAPDSAGKSVPLDEDEKTVESTPVATAPADDTAASDEGRAVVAALAAEEPFKIGEVVDVAPEDEATIALLTVREERQTAVVVSWDEAATVAALSNGQASTRFATVTPPPAEPEILNPTDAEAGDKLGVGIAVAPEPSESPTADTRDNDSSSAVAGVAPESADSQVIDDAALSIEADHQARSETEERDRTAGLATEPAETLGHVEASASELATADSDAQNKLASEPVGEAPSAVEESDAAVALATAAVEKDGVVEATHDEVGDPATESNSASQAANPSQPAAEQEEATTEFTLEQTVASDADVDGAKQHGETNDHRRSEAEPEDATVDLAAEPVETAGKAEAAEVSAPENASPSEDEPADEEPADGGLPDDEFADLFVVGRAKPAPNTRAVPPELEETRSLDAPDPDRTRAIHIGELTTKLQVTPADGQEPGTVNEPVRARATAAAPDVSGPDLSEVEVTRSLSAPDPDRTHTIELRTERRLVGEKTTRSLSAPDPDRTQAITVVSSDDEEETTRSLTAPDPDRTHAITIVSSDDVETTRSFDAPDPDRTQPIAVVDGNGTQALNEADPERTHLVRVAELAAPLHVVAPEPPADMAVHPGRAAGQNTAALSHTGDIGGDETQVIRFDPERTQVVRPGTVEPPGERTEIVRLPAKGKATVPGREDEPQIPAQRRPS</sequence>
<feature type="transmembrane region" description="Helical" evidence="2">
    <location>
        <begin position="37"/>
        <end position="63"/>
    </location>
</feature>
<gene>
    <name evidence="3" type="ORF">OWR29_33435</name>
</gene>
<evidence type="ECO:0000313" key="3">
    <source>
        <dbReference type="EMBL" id="MCY1142923.1"/>
    </source>
</evidence>
<feature type="compositionally biased region" description="Basic and acidic residues" evidence="1">
    <location>
        <begin position="472"/>
        <end position="482"/>
    </location>
</feature>
<organism evidence="3 4">
    <name type="scientific">Paractinoplanes pyxinae</name>
    <dbReference type="NCBI Taxonomy" id="2997416"/>
    <lineage>
        <taxon>Bacteria</taxon>
        <taxon>Bacillati</taxon>
        <taxon>Actinomycetota</taxon>
        <taxon>Actinomycetes</taxon>
        <taxon>Micromonosporales</taxon>
        <taxon>Micromonosporaceae</taxon>
        <taxon>Paractinoplanes</taxon>
    </lineage>
</organism>
<dbReference type="Proteomes" id="UP001151002">
    <property type="component" value="Unassembled WGS sequence"/>
</dbReference>
<evidence type="ECO:0000256" key="2">
    <source>
        <dbReference type="SAM" id="Phobius"/>
    </source>
</evidence>
<feature type="region of interest" description="Disordered" evidence="1">
    <location>
        <begin position="830"/>
        <end position="896"/>
    </location>
</feature>
<feature type="transmembrane region" description="Helical" evidence="2">
    <location>
        <begin position="69"/>
        <end position="89"/>
    </location>
</feature>
<feature type="region of interest" description="Disordered" evidence="1">
    <location>
        <begin position="353"/>
        <end position="459"/>
    </location>
</feature>
<keyword evidence="2" id="KW-1133">Transmembrane helix</keyword>
<keyword evidence="2" id="KW-0472">Membrane</keyword>
<proteinExistence type="predicted"/>
<keyword evidence="4" id="KW-1185">Reference proteome</keyword>
<feature type="compositionally biased region" description="Basic and acidic residues" evidence="1">
    <location>
        <begin position="525"/>
        <end position="541"/>
    </location>
</feature>
<feature type="compositionally biased region" description="Basic and acidic residues" evidence="1">
    <location>
        <begin position="688"/>
        <end position="709"/>
    </location>
</feature>
<keyword evidence="2" id="KW-0812">Transmembrane</keyword>
<evidence type="ECO:0000313" key="4">
    <source>
        <dbReference type="Proteomes" id="UP001151002"/>
    </source>
</evidence>
<accession>A0ABT4B8U2</accession>
<feature type="transmembrane region" description="Helical" evidence="2">
    <location>
        <begin position="6"/>
        <end position="25"/>
    </location>
</feature>
<feature type="compositionally biased region" description="Basic and acidic residues" evidence="1">
    <location>
        <begin position="396"/>
        <end position="411"/>
    </location>
</feature>